<dbReference type="EMBL" id="JAJEQR010000012">
    <property type="protein sequence ID" value="MCC2230505.1"/>
    <property type="molecule type" value="Genomic_DNA"/>
</dbReference>
<evidence type="ECO:0000256" key="1">
    <source>
        <dbReference type="ARBA" id="ARBA00022475"/>
    </source>
</evidence>
<dbReference type="Proteomes" id="UP001198182">
    <property type="component" value="Unassembled WGS sequence"/>
</dbReference>
<dbReference type="EC" id="2.3.1.275" evidence="10"/>
<name>A0AAE3E9S1_9FIRM</name>
<keyword evidence="12" id="KW-1185">Reference proteome</keyword>
<evidence type="ECO:0000256" key="4">
    <source>
        <dbReference type="ARBA" id="ARBA00022692"/>
    </source>
</evidence>
<keyword evidence="11" id="KW-0012">Acyltransferase</keyword>
<comment type="similarity">
    <text evidence="10">Belongs to the PlsY family.</text>
</comment>
<dbReference type="GO" id="GO:0043772">
    <property type="term" value="F:acyl-phosphate glycerol-3-phosphate acyltransferase activity"/>
    <property type="evidence" value="ECO:0007669"/>
    <property type="project" value="UniProtKB-UniRule"/>
</dbReference>
<keyword evidence="7 10" id="KW-0472">Membrane</keyword>
<evidence type="ECO:0000256" key="6">
    <source>
        <dbReference type="ARBA" id="ARBA00023098"/>
    </source>
</evidence>
<dbReference type="NCBIfam" id="TIGR00023">
    <property type="entry name" value="glycerol-3-phosphate 1-O-acyltransferase PlsY"/>
    <property type="match status" value="1"/>
</dbReference>
<dbReference type="InterPro" id="IPR003811">
    <property type="entry name" value="G3P_acylTferase_PlsY"/>
</dbReference>
<accession>A0AAE3E9S1</accession>
<evidence type="ECO:0000256" key="7">
    <source>
        <dbReference type="ARBA" id="ARBA00023136"/>
    </source>
</evidence>
<evidence type="ECO:0000313" key="12">
    <source>
        <dbReference type="Proteomes" id="UP001198182"/>
    </source>
</evidence>
<dbReference type="GO" id="GO:0008654">
    <property type="term" value="P:phospholipid biosynthetic process"/>
    <property type="evidence" value="ECO:0007669"/>
    <property type="project" value="UniProtKB-UniRule"/>
</dbReference>
<sequence length="214" mass="23353">MVRVACLLIGYVCGLFQTAYIYGRINGIDIREYGSGNSGTTNALRVLGKKAGLIVFAGDILKILAAGFLVTVLFNQGDFFGDRAALYKLYAGLGAVLGHNFPFYLNFKGGKGIAVTSGLILMMDWRITILCLIAFALTVGLTRYVSLGSLVITALFMISWIFLGQTGRLALTPAHLLESYVLVFLIVAMAYWRHRANIKRLIAGTESKIGQKKE</sequence>
<comment type="subcellular location">
    <subcellularLocation>
        <location evidence="10">Cell membrane</location>
        <topology evidence="10">Multi-pass membrane protein</topology>
    </subcellularLocation>
</comment>
<evidence type="ECO:0000256" key="2">
    <source>
        <dbReference type="ARBA" id="ARBA00022516"/>
    </source>
</evidence>
<evidence type="ECO:0000313" key="11">
    <source>
        <dbReference type="EMBL" id="MCC2230505.1"/>
    </source>
</evidence>
<organism evidence="11 12">
    <name type="scientific">Hominifimenecus microfluidus</name>
    <dbReference type="NCBI Taxonomy" id="2885348"/>
    <lineage>
        <taxon>Bacteria</taxon>
        <taxon>Bacillati</taxon>
        <taxon>Bacillota</taxon>
        <taxon>Clostridia</taxon>
        <taxon>Lachnospirales</taxon>
        <taxon>Lachnospiraceae</taxon>
        <taxon>Hominifimenecus</taxon>
    </lineage>
</organism>
<dbReference type="RefSeq" id="WP_308453173.1">
    <property type="nucleotide sequence ID" value="NZ_JAJEQR010000012.1"/>
</dbReference>
<feature type="transmembrane region" description="Helical" evidence="10">
    <location>
        <begin position="113"/>
        <end position="137"/>
    </location>
</feature>
<keyword evidence="4 10" id="KW-0812">Transmembrane</keyword>
<feature type="transmembrane region" description="Helical" evidence="10">
    <location>
        <begin position="144"/>
        <end position="163"/>
    </location>
</feature>
<comment type="caution">
    <text evidence="11">The sequence shown here is derived from an EMBL/GenBank/DDBJ whole genome shotgun (WGS) entry which is preliminary data.</text>
</comment>
<protein>
    <recommendedName>
        <fullName evidence="10">Glycerol-3-phosphate acyltransferase</fullName>
    </recommendedName>
    <alternativeName>
        <fullName evidence="10">Acyl-PO4 G3P acyltransferase</fullName>
    </alternativeName>
    <alternativeName>
        <fullName evidence="10">Acyl-phosphate--glycerol-3-phosphate acyltransferase</fullName>
    </alternativeName>
    <alternativeName>
        <fullName evidence="10">G3P acyltransferase</fullName>
        <shortName evidence="10">GPAT</shortName>
        <ecNumber evidence="10">2.3.1.275</ecNumber>
    </alternativeName>
    <alternativeName>
        <fullName evidence="10">Lysophosphatidic acid synthase</fullName>
        <shortName evidence="10">LPA synthase</shortName>
    </alternativeName>
</protein>
<dbReference type="GO" id="GO:0005886">
    <property type="term" value="C:plasma membrane"/>
    <property type="evidence" value="ECO:0007669"/>
    <property type="project" value="UniProtKB-SubCell"/>
</dbReference>
<keyword evidence="5 10" id="KW-1133">Transmembrane helix</keyword>
<dbReference type="Pfam" id="PF02660">
    <property type="entry name" value="G3P_acyltransf"/>
    <property type="match status" value="1"/>
</dbReference>
<comment type="subunit">
    <text evidence="10">Probably interacts with PlsX.</text>
</comment>
<keyword evidence="1 10" id="KW-1003">Cell membrane</keyword>
<dbReference type="HAMAP" id="MF_01043">
    <property type="entry name" value="PlsY"/>
    <property type="match status" value="1"/>
</dbReference>
<keyword evidence="2 10" id="KW-0444">Lipid biosynthesis</keyword>
<feature type="transmembrane region" description="Helical" evidence="10">
    <location>
        <begin position="51"/>
        <end position="74"/>
    </location>
</feature>
<evidence type="ECO:0000256" key="3">
    <source>
        <dbReference type="ARBA" id="ARBA00022679"/>
    </source>
</evidence>
<feature type="transmembrane region" description="Helical" evidence="10">
    <location>
        <begin position="86"/>
        <end position="107"/>
    </location>
</feature>
<dbReference type="PANTHER" id="PTHR30309">
    <property type="entry name" value="INNER MEMBRANE PROTEIN YGIH"/>
    <property type="match status" value="1"/>
</dbReference>
<proteinExistence type="inferred from homology"/>
<dbReference type="SMART" id="SM01207">
    <property type="entry name" value="G3P_acyltransf"/>
    <property type="match status" value="1"/>
</dbReference>
<evidence type="ECO:0000256" key="9">
    <source>
        <dbReference type="ARBA" id="ARBA00023264"/>
    </source>
</evidence>
<keyword evidence="9 10" id="KW-1208">Phospholipid metabolism</keyword>
<comment type="catalytic activity">
    <reaction evidence="10">
        <text>an acyl phosphate + sn-glycerol 3-phosphate = a 1-acyl-sn-glycero-3-phosphate + phosphate</text>
        <dbReference type="Rhea" id="RHEA:34075"/>
        <dbReference type="ChEBI" id="CHEBI:43474"/>
        <dbReference type="ChEBI" id="CHEBI:57597"/>
        <dbReference type="ChEBI" id="CHEBI:57970"/>
        <dbReference type="ChEBI" id="CHEBI:59918"/>
        <dbReference type="EC" id="2.3.1.275"/>
    </reaction>
</comment>
<gene>
    <name evidence="10 11" type="primary">plsY</name>
    <name evidence="11" type="ORF">LKD81_05755</name>
</gene>
<reference evidence="11" key="1">
    <citation type="submission" date="2021-10" db="EMBL/GenBank/DDBJ databases">
        <title>Anaerobic single-cell dispensing facilitates the cultivation of human gut bacteria.</title>
        <authorList>
            <person name="Afrizal A."/>
        </authorList>
    </citation>
    <scope>NUCLEOTIDE SEQUENCE</scope>
    <source>
        <strain evidence="11">CLA-AA-H215</strain>
    </source>
</reference>
<evidence type="ECO:0000256" key="10">
    <source>
        <dbReference type="HAMAP-Rule" id="MF_01043"/>
    </source>
</evidence>
<dbReference type="PANTHER" id="PTHR30309:SF0">
    <property type="entry name" value="GLYCEROL-3-PHOSPHATE ACYLTRANSFERASE-RELATED"/>
    <property type="match status" value="1"/>
</dbReference>
<evidence type="ECO:0000256" key="8">
    <source>
        <dbReference type="ARBA" id="ARBA00023209"/>
    </source>
</evidence>
<keyword evidence="3 10" id="KW-0808">Transferase</keyword>
<comment type="function">
    <text evidence="10">Catalyzes the transfer of an acyl group from acyl-phosphate (acyl-PO(4)) to glycerol-3-phosphate (G3P) to form lysophosphatidic acid (LPA). This enzyme utilizes acyl-phosphate as fatty acyl donor, but not acyl-CoA or acyl-ACP.</text>
</comment>
<evidence type="ECO:0000256" key="5">
    <source>
        <dbReference type="ARBA" id="ARBA00022989"/>
    </source>
</evidence>
<dbReference type="AlphaFoldDB" id="A0AAE3E9S1"/>
<comment type="pathway">
    <text evidence="10">Lipid metabolism; phospholipid metabolism.</text>
</comment>
<feature type="transmembrane region" description="Helical" evidence="10">
    <location>
        <begin position="169"/>
        <end position="192"/>
    </location>
</feature>
<keyword evidence="8 10" id="KW-0594">Phospholipid biosynthesis</keyword>
<keyword evidence="6 10" id="KW-0443">Lipid metabolism</keyword>